<dbReference type="Proteomes" id="UP001195903">
    <property type="component" value="Unassembled WGS sequence"/>
</dbReference>
<dbReference type="PANTHER" id="PTHR38013">
    <property type="entry name" value="GLYCOPROTEIN/POLYSACCHARIDE METABOLISM"/>
    <property type="match status" value="1"/>
</dbReference>
<keyword evidence="1" id="KW-0449">Lipoprotein</keyword>
<comment type="caution">
    <text evidence="1">The sequence shown here is derived from an EMBL/GenBank/DDBJ whole genome shotgun (WGS) entry which is preliminary data.</text>
</comment>
<protein>
    <submittedName>
        <fullName evidence="1">YbaY family lipoprotein</fullName>
    </submittedName>
</protein>
<name>A0ABS5V5K3_9GAMM</name>
<evidence type="ECO:0000313" key="2">
    <source>
        <dbReference type="Proteomes" id="UP001195903"/>
    </source>
</evidence>
<reference evidence="1 2" key="1">
    <citation type="submission" date="2021-05" db="EMBL/GenBank/DDBJ databases">
        <title>Shewanella sp. JM162201.</title>
        <authorList>
            <person name="Xu S."/>
            <person name="Li A."/>
        </authorList>
    </citation>
    <scope>NUCLEOTIDE SEQUENCE [LARGE SCALE GENOMIC DNA]</scope>
    <source>
        <strain evidence="1 2">JM162201</strain>
    </source>
</reference>
<dbReference type="PANTHER" id="PTHR38013:SF1">
    <property type="entry name" value="GLYCOPROTEIN_POLYSACCHARIDE METABOLISM"/>
    <property type="match status" value="1"/>
</dbReference>
<organism evidence="1 2">
    <name type="scientific">Shewanella jiangmenensis</name>
    <dbReference type="NCBI Taxonomy" id="2837387"/>
    <lineage>
        <taxon>Bacteria</taxon>
        <taxon>Pseudomonadati</taxon>
        <taxon>Pseudomonadota</taxon>
        <taxon>Gammaproteobacteria</taxon>
        <taxon>Alteromonadales</taxon>
        <taxon>Shewanellaceae</taxon>
        <taxon>Shewanella</taxon>
    </lineage>
</organism>
<evidence type="ECO:0000313" key="1">
    <source>
        <dbReference type="EMBL" id="MBT1444964.1"/>
    </source>
</evidence>
<accession>A0ABS5V5K3</accession>
<dbReference type="EMBL" id="JAHEPS010000003">
    <property type="protein sequence ID" value="MBT1444964.1"/>
    <property type="molecule type" value="Genomic_DNA"/>
</dbReference>
<sequence>MFEPVFKSAVKLAAAAALLLGLTGLGGCVTVEAPEPVVLNGAAGYLERVALPQNSAITIAVIDLDTPGVVIAQKSFNVVSAPVPFKFILPRESIDKKVNYGVVALIKHNNQVIFQTYDRYPVINNDKFTTEVIMKPVQR</sequence>
<dbReference type="Pfam" id="PF09619">
    <property type="entry name" value="YscW"/>
    <property type="match status" value="1"/>
</dbReference>
<proteinExistence type="predicted"/>
<dbReference type="PROSITE" id="PS51257">
    <property type="entry name" value="PROKAR_LIPOPROTEIN"/>
    <property type="match status" value="1"/>
</dbReference>
<dbReference type="InterPro" id="IPR053196">
    <property type="entry name" value="Lipoprotein_YbaY-like"/>
</dbReference>
<dbReference type="InterPro" id="IPR039366">
    <property type="entry name" value="Pilotin"/>
</dbReference>
<gene>
    <name evidence="1" type="ORF">KJI95_10555</name>
</gene>
<keyword evidence="2" id="KW-1185">Reference proteome</keyword>